<gene>
    <name evidence="1" type="ORF">T551_01927</name>
</gene>
<dbReference type="GeneID" id="28940445"/>
<keyword evidence="2" id="KW-1185">Reference proteome</keyword>
<sequence>METIFSCLMARIHFFIISNKSHSMNFLSSINNSWKSLVNIVNIEYIDKIYNNIFRINLNWKSELFIYDLRI</sequence>
<dbReference type="EMBL" id="LFWA01000008">
    <property type="protein sequence ID" value="KTW29983.1"/>
    <property type="molecule type" value="Genomic_DNA"/>
</dbReference>
<dbReference type="VEuPathDB" id="FungiDB:T551_01927"/>
<reference evidence="2" key="1">
    <citation type="journal article" date="2016" name="Nat. Commun.">
        <title>Genome analysis of three Pneumocystis species reveals adaptation mechanisms to life exclusively in mammalian hosts.</title>
        <authorList>
            <person name="Ma L."/>
            <person name="Chen Z."/>
            <person name="Huang D.W."/>
            <person name="Kutty G."/>
            <person name="Ishihara M."/>
            <person name="Wang H."/>
            <person name="Abouelleil A."/>
            <person name="Bishop L."/>
            <person name="Davey E."/>
            <person name="Deng R."/>
            <person name="Deng X."/>
            <person name="Fan L."/>
            <person name="Fantoni G."/>
            <person name="Fitzgerald M."/>
            <person name="Gogineni E."/>
            <person name="Goldberg J.M."/>
            <person name="Handley G."/>
            <person name="Hu X."/>
            <person name="Huber C."/>
            <person name="Jiao X."/>
            <person name="Jones K."/>
            <person name="Levin J.Z."/>
            <person name="Liu Y."/>
            <person name="Macdonald P."/>
            <person name="Melnikov A."/>
            <person name="Raley C."/>
            <person name="Sassi M."/>
            <person name="Sherman B.T."/>
            <person name="Song X."/>
            <person name="Sykes S."/>
            <person name="Tran B."/>
            <person name="Walsh L."/>
            <person name="Xia Y."/>
            <person name="Yang J."/>
            <person name="Young S."/>
            <person name="Zeng Q."/>
            <person name="Zheng X."/>
            <person name="Stephens R."/>
            <person name="Nusbaum C."/>
            <person name="Birren B.W."/>
            <person name="Azadi P."/>
            <person name="Lempicki R.A."/>
            <person name="Cuomo C.A."/>
            <person name="Kovacs J.A."/>
        </authorList>
    </citation>
    <scope>NUCLEOTIDE SEQUENCE [LARGE SCALE GENOMIC DNA]</scope>
    <source>
        <strain evidence="2">RU7</strain>
    </source>
</reference>
<evidence type="ECO:0000313" key="2">
    <source>
        <dbReference type="Proteomes" id="UP000053447"/>
    </source>
</evidence>
<name>A0A0W4ZNP1_PNEJ7</name>
<organism evidence="1 2">
    <name type="scientific">Pneumocystis jirovecii (strain RU7)</name>
    <name type="common">Human pneumocystis pneumonia agent</name>
    <dbReference type="NCBI Taxonomy" id="1408657"/>
    <lineage>
        <taxon>Eukaryota</taxon>
        <taxon>Fungi</taxon>
        <taxon>Dikarya</taxon>
        <taxon>Ascomycota</taxon>
        <taxon>Taphrinomycotina</taxon>
        <taxon>Pneumocystomycetes</taxon>
        <taxon>Pneumocystaceae</taxon>
        <taxon>Pneumocystis</taxon>
    </lineage>
</organism>
<proteinExistence type="predicted"/>
<protein>
    <submittedName>
        <fullName evidence="1">Uncharacterized protein</fullName>
    </submittedName>
</protein>
<comment type="caution">
    <text evidence="1">The sequence shown here is derived from an EMBL/GenBank/DDBJ whole genome shotgun (WGS) entry which is preliminary data.</text>
</comment>
<dbReference type="RefSeq" id="XP_018229544.1">
    <property type="nucleotide sequence ID" value="XM_018374190.1"/>
</dbReference>
<dbReference type="Proteomes" id="UP000053447">
    <property type="component" value="Unassembled WGS sequence"/>
</dbReference>
<evidence type="ECO:0000313" key="1">
    <source>
        <dbReference type="EMBL" id="KTW29983.1"/>
    </source>
</evidence>
<accession>A0A0W4ZNP1</accession>
<dbReference type="AlphaFoldDB" id="A0A0W4ZNP1"/>